<keyword evidence="3" id="KW-1185">Reference proteome</keyword>
<reference evidence="2 3" key="1">
    <citation type="submission" date="2019-06" db="EMBL/GenBank/DDBJ databases">
        <title>Draft genome sequence of Methanolobus vulcani B1d.</title>
        <authorList>
            <person name="Creighbaum A.J."/>
            <person name="Ticak T."/>
            <person name="Hariraju D."/>
            <person name="Arivett B.A."/>
            <person name="Ferguson D.J.Jr."/>
        </authorList>
    </citation>
    <scope>NUCLEOTIDE SEQUENCE [LARGE SCALE GENOMIC DNA]</scope>
    <source>
        <strain evidence="2 3">B1d</strain>
    </source>
</reference>
<comment type="caution">
    <text evidence="2">The sequence shown here is derived from an EMBL/GenBank/DDBJ whole genome shotgun (WGS) entry which is preliminary data.</text>
</comment>
<gene>
    <name evidence="2" type="ORF">FKV42_11880</name>
</gene>
<keyword evidence="1" id="KW-0812">Transmembrane</keyword>
<evidence type="ECO:0000313" key="2">
    <source>
        <dbReference type="EMBL" id="TQD23902.1"/>
    </source>
</evidence>
<feature type="transmembrane region" description="Helical" evidence="1">
    <location>
        <begin position="7"/>
        <end position="33"/>
    </location>
</feature>
<protein>
    <submittedName>
        <fullName evidence="2">Uncharacterized protein</fullName>
    </submittedName>
</protein>
<evidence type="ECO:0000313" key="3">
    <source>
        <dbReference type="Proteomes" id="UP000319335"/>
    </source>
</evidence>
<dbReference type="EMBL" id="VIAQ01000019">
    <property type="protein sequence ID" value="TQD23902.1"/>
    <property type="molecule type" value="Genomic_DNA"/>
</dbReference>
<feature type="transmembrane region" description="Helical" evidence="1">
    <location>
        <begin position="39"/>
        <end position="61"/>
    </location>
</feature>
<dbReference type="AlphaFoldDB" id="A0A7Z8KMT4"/>
<name>A0A7Z8KMT4_9EURY</name>
<keyword evidence="1" id="KW-1133">Transmembrane helix</keyword>
<dbReference type="Proteomes" id="UP000319335">
    <property type="component" value="Unassembled WGS sequence"/>
</dbReference>
<accession>A0A7Z8KMT4</accession>
<organism evidence="2 3">
    <name type="scientific">Methanolobus vulcani</name>
    <dbReference type="NCBI Taxonomy" id="38026"/>
    <lineage>
        <taxon>Archaea</taxon>
        <taxon>Methanobacteriati</taxon>
        <taxon>Methanobacteriota</taxon>
        <taxon>Stenosarchaea group</taxon>
        <taxon>Methanomicrobia</taxon>
        <taxon>Methanosarcinales</taxon>
        <taxon>Methanosarcinaceae</taxon>
        <taxon>Methanolobus</taxon>
    </lineage>
</organism>
<sequence length="62" mass="6844">MSLDAKEIILVIVVIIAAFALVKAILNFMGAFFHLAFSFVYLLVVFAVIVLGIMVVVKLLFK</sequence>
<dbReference type="RefSeq" id="WP_154810527.1">
    <property type="nucleotide sequence ID" value="NZ_VIAQ01000019.1"/>
</dbReference>
<proteinExistence type="predicted"/>
<keyword evidence="1" id="KW-0472">Membrane</keyword>
<evidence type="ECO:0000256" key="1">
    <source>
        <dbReference type="SAM" id="Phobius"/>
    </source>
</evidence>